<feature type="compositionally biased region" description="Low complexity" evidence="1">
    <location>
        <begin position="558"/>
        <end position="570"/>
    </location>
</feature>
<comment type="caution">
    <text evidence="2">The sequence shown here is derived from an EMBL/GenBank/DDBJ whole genome shotgun (WGS) entry which is preliminary data.</text>
</comment>
<feature type="compositionally biased region" description="Polar residues" evidence="1">
    <location>
        <begin position="531"/>
        <end position="542"/>
    </location>
</feature>
<feature type="compositionally biased region" description="Polar residues" evidence="1">
    <location>
        <begin position="328"/>
        <end position="338"/>
    </location>
</feature>
<feature type="compositionally biased region" description="Basic and acidic residues" evidence="1">
    <location>
        <begin position="242"/>
        <end position="263"/>
    </location>
</feature>
<feature type="region of interest" description="Disordered" evidence="1">
    <location>
        <begin position="191"/>
        <end position="355"/>
    </location>
</feature>
<feature type="compositionally biased region" description="Basic and acidic residues" evidence="1">
    <location>
        <begin position="197"/>
        <end position="217"/>
    </location>
</feature>
<feature type="region of interest" description="Disordered" evidence="1">
    <location>
        <begin position="1"/>
        <end position="146"/>
    </location>
</feature>
<evidence type="ECO:0000256" key="1">
    <source>
        <dbReference type="SAM" id="MobiDB-lite"/>
    </source>
</evidence>
<evidence type="ECO:0000313" key="2">
    <source>
        <dbReference type="EMBL" id="KAK4186992.1"/>
    </source>
</evidence>
<gene>
    <name evidence="2" type="ORF">QBC35DRAFT_385839</name>
</gene>
<name>A0AAN6WV27_9PEZI</name>
<reference evidence="2" key="2">
    <citation type="submission" date="2023-05" db="EMBL/GenBank/DDBJ databases">
        <authorList>
            <consortium name="Lawrence Berkeley National Laboratory"/>
            <person name="Steindorff A."/>
            <person name="Hensen N."/>
            <person name="Bonometti L."/>
            <person name="Westerberg I."/>
            <person name="Brannstrom I.O."/>
            <person name="Guillou S."/>
            <person name="Cros-Aarteil S."/>
            <person name="Calhoun S."/>
            <person name="Haridas S."/>
            <person name="Kuo A."/>
            <person name="Mondo S."/>
            <person name="Pangilinan J."/>
            <person name="Riley R."/>
            <person name="Labutti K."/>
            <person name="Andreopoulos B."/>
            <person name="Lipzen A."/>
            <person name="Chen C."/>
            <person name="Yanf M."/>
            <person name="Daum C."/>
            <person name="Ng V."/>
            <person name="Clum A."/>
            <person name="Ohm R."/>
            <person name="Martin F."/>
            <person name="Silar P."/>
            <person name="Natvig D."/>
            <person name="Lalanne C."/>
            <person name="Gautier V."/>
            <person name="Ament-Velasquez S.L."/>
            <person name="Kruys A."/>
            <person name="Hutchinson M.I."/>
            <person name="Powell A.J."/>
            <person name="Barry K."/>
            <person name="Miller A.N."/>
            <person name="Grigoriev I.V."/>
            <person name="Debuchy R."/>
            <person name="Gladieux P."/>
            <person name="Thoren M.H."/>
            <person name="Johannesson H."/>
        </authorList>
    </citation>
    <scope>NUCLEOTIDE SEQUENCE</scope>
    <source>
        <strain evidence="2">PSN309</strain>
    </source>
</reference>
<feature type="compositionally biased region" description="Low complexity" evidence="1">
    <location>
        <begin position="63"/>
        <end position="79"/>
    </location>
</feature>
<dbReference type="Proteomes" id="UP001302126">
    <property type="component" value="Unassembled WGS sequence"/>
</dbReference>
<feature type="compositionally biased region" description="Polar residues" evidence="1">
    <location>
        <begin position="112"/>
        <end position="121"/>
    </location>
</feature>
<sequence length="811" mass="86427">MDDPWRSPWNATDTDADKDQTSPSPAKSDLALPPRALLSASSSPRLPAVQEPWSWGDDSEGFGDWAAAPAGSDSASISSGWGGGWGAASPNLAPARRDPSPIPWPANIASPKPTNGLTFRQPSPDPWASELSFQRETNDETPTPRVVIDVASPTRDAHFETPASDGFGVSLDSVWDGDHVEEETDKIRVDASAFTEAAHHDAVRLEVEVGTQRRESRSPTPSNENTDHEDDRQDSPITSIDEDSRGRQRESRKPPGKVKELVVKFDGLARALSQESLPVPRTRSKSPLSVEKKETQNADLGDFEAMEEQEVVKEVELPTPPSPLAHQRPSTPEPSESAPQDVAASVSSATSSPAASTNLPFAGFSPTNLEVPTFELPLDNIDKIFANLDLAAAAAPIDDDGELPEPIITDSFTEISERKTWYRVSRLGSSRRQNAGDDDSYRRITWRTSTVRKEVITTVRRWMEEDSIAGRVALGGGISKTQKNMFGWDSSAEPIALDAVFGRRKAHSRTASLEPIRVPGLAGPIIEGPPKTTSGSLQTPTFHSAGMAPPPVASFGWSSSPPVSQSPTPTAARFPRPGHQATAPVRPFSPVHHTPGPSQPTAALPNQRVPPPIVTEPHSNPHLPLDEDDEDDDDEWGEMVSSPVVSKPGANGFQTLGGAFTTDPATTTNGVGGQGTSSSNLPASSDPWASADFSFFDAPSGPAQSAASAHVPSASVGANRKDAFSPIAVSFPLSLSETPRGSLDTKAALSLSQPTLQPPVIQPFTTITAVPAAKSSLSRDSVDMAGAETTQLDECAERILVNLPDLSYMLR</sequence>
<reference evidence="2" key="1">
    <citation type="journal article" date="2023" name="Mol. Phylogenet. Evol.">
        <title>Genome-scale phylogeny and comparative genomics of the fungal order Sordariales.</title>
        <authorList>
            <person name="Hensen N."/>
            <person name="Bonometti L."/>
            <person name="Westerberg I."/>
            <person name="Brannstrom I.O."/>
            <person name="Guillou S."/>
            <person name="Cros-Aarteil S."/>
            <person name="Calhoun S."/>
            <person name="Haridas S."/>
            <person name="Kuo A."/>
            <person name="Mondo S."/>
            <person name="Pangilinan J."/>
            <person name="Riley R."/>
            <person name="LaButti K."/>
            <person name="Andreopoulos B."/>
            <person name="Lipzen A."/>
            <person name="Chen C."/>
            <person name="Yan M."/>
            <person name="Daum C."/>
            <person name="Ng V."/>
            <person name="Clum A."/>
            <person name="Steindorff A."/>
            <person name="Ohm R.A."/>
            <person name="Martin F."/>
            <person name="Silar P."/>
            <person name="Natvig D.O."/>
            <person name="Lalanne C."/>
            <person name="Gautier V."/>
            <person name="Ament-Velasquez S.L."/>
            <person name="Kruys A."/>
            <person name="Hutchinson M.I."/>
            <person name="Powell A.J."/>
            <person name="Barry K."/>
            <person name="Miller A.N."/>
            <person name="Grigoriev I.V."/>
            <person name="Debuchy R."/>
            <person name="Gladieux P."/>
            <person name="Hiltunen Thoren M."/>
            <person name="Johannesson H."/>
        </authorList>
    </citation>
    <scope>NUCLEOTIDE SEQUENCE</scope>
    <source>
        <strain evidence="2">PSN309</strain>
    </source>
</reference>
<feature type="compositionally biased region" description="Low complexity" evidence="1">
    <location>
        <begin position="30"/>
        <end position="48"/>
    </location>
</feature>
<feature type="compositionally biased region" description="Acidic residues" evidence="1">
    <location>
        <begin position="626"/>
        <end position="637"/>
    </location>
</feature>
<feature type="compositionally biased region" description="Low complexity" evidence="1">
    <location>
        <begin position="342"/>
        <end position="355"/>
    </location>
</feature>
<evidence type="ECO:0008006" key="4">
    <source>
        <dbReference type="Google" id="ProtNLM"/>
    </source>
</evidence>
<proteinExistence type="predicted"/>
<organism evidence="2 3">
    <name type="scientific">Podospora australis</name>
    <dbReference type="NCBI Taxonomy" id="1536484"/>
    <lineage>
        <taxon>Eukaryota</taxon>
        <taxon>Fungi</taxon>
        <taxon>Dikarya</taxon>
        <taxon>Ascomycota</taxon>
        <taxon>Pezizomycotina</taxon>
        <taxon>Sordariomycetes</taxon>
        <taxon>Sordariomycetidae</taxon>
        <taxon>Sordariales</taxon>
        <taxon>Podosporaceae</taxon>
        <taxon>Podospora</taxon>
    </lineage>
</organism>
<dbReference type="EMBL" id="MU864411">
    <property type="protein sequence ID" value="KAK4186992.1"/>
    <property type="molecule type" value="Genomic_DNA"/>
</dbReference>
<keyword evidence="3" id="KW-1185">Reference proteome</keyword>
<evidence type="ECO:0000313" key="3">
    <source>
        <dbReference type="Proteomes" id="UP001302126"/>
    </source>
</evidence>
<dbReference type="AlphaFoldDB" id="A0AAN6WV27"/>
<accession>A0AAN6WV27</accession>
<feature type="compositionally biased region" description="Basic and acidic residues" evidence="1">
    <location>
        <begin position="225"/>
        <end position="234"/>
    </location>
</feature>
<feature type="region of interest" description="Disordered" evidence="1">
    <location>
        <begin position="521"/>
        <end position="685"/>
    </location>
</feature>
<protein>
    <recommendedName>
        <fullName evidence="4">Glucan 1, 4-alpha-glucosidase</fullName>
    </recommendedName>
</protein>